<evidence type="ECO:0000313" key="7">
    <source>
        <dbReference type="Proteomes" id="UP000015453"/>
    </source>
</evidence>
<protein>
    <submittedName>
        <fullName evidence="6">Uncharacterized protein</fullName>
    </submittedName>
</protein>
<dbReference type="PANTHER" id="PTHR46993">
    <property type="entry name" value="MYB TRANSCRIPTION FACTOR"/>
    <property type="match status" value="1"/>
</dbReference>
<dbReference type="Pfam" id="PF00249">
    <property type="entry name" value="Myb_DNA-binding"/>
    <property type="match status" value="1"/>
</dbReference>
<feature type="compositionally biased region" description="Basic residues" evidence="3">
    <location>
        <begin position="291"/>
        <end position="304"/>
    </location>
</feature>
<feature type="domain" description="Myb-like" evidence="4">
    <location>
        <begin position="455"/>
        <end position="510"/>
    </location>
</feature>
<dbReference type="GO" id="GO:0005634">
    <property type="term" value="C:nucleus"/>
    <property type="evidence" value="ECO:0007669"/>
    <property type="project" value="UniProtKB-SubCell"/>
</dbReference>
<gene>
    <name evidence="6" type="ORF">M569_10294</name>
</gene>
<dbReference type="InterPro" id="IPR009057">
    <property type="entry name" value="Homeodomain-like_sf"/>
</dbReference>
<proteinExistence type="predicted"/>
<dbReference type="SUPFAM" id="SSF46689">
    <property type="entry name" value="Homeodomain-like"/>
    <property type="match status" value="1"/>
</dbReference>
<feature type="domain" description="HTH myb-type" evidence="5">
    <location>
        <begin position="455"/>
        <end position="509"/>
    </location>
</feature>
<dbReference type="InterPro" id="IPR001005">
    <property type="entry name" value="SANT/Myb"/>
</dbReference>
<evidence type="ECO:0000256" key="2">
    <source>
        <dbReference type="ARBA" id="ARBA00023242"/>
    </source>
</evidence>
<evidence type="ECO:0000256" key="1">
    <source>
        <dbReference type="ARBA" id="ARBA00004123"/>
    </source>
</evidence>
<feature type="region of interest" description="Disordered" evidence="3">
    <location>
        <begin position="220"/>
        <end position="332"/>
    </location>
</feature>
<keyword evidence="7" id="KW-1185">Reference proteome</keyword>
<dbReference type="Gene3D" id="1.10.246.220">
    <property type="match status" value="1"/>
</dbReference>
<dbReference type="PROSITE" id="PS50090">
    <property type="entry name" value="MYB_LIKE"/>
    <property type="match status" value="1"/>
</dbReference>
<dbReference type="Proteomes" id="UP000015453">
    <property type="component" value="Unassembled WGS sequence"/>
</dbReference>
<sequence length="513" mass="58025">MDIDPDIRDWIVEYSLRKIKNARTLSSLLDSLPLSDNPTFKKLVVLKMLRSDVRRKSVSECSLEYFEQLAKIELDRGVETLSDAVKRAYCAVAVHCTLAVLKIGEGEHSDPVYRFFDAVRRIWRGKIGCAEAMKGKCGLGSEELWAWKAEIEASLLDDNVRKRILKNAEAIDAAEAIEAYLVEEEETMGPSFLELPALQIEDMQKTVGRSSCLNRPEKVISHGAHNESDVFDHMSGKGKENSTSDHCMDQVAEEEEDEKGNSNEIAAQKGEIADKPMENQVENSSPESSRQTRRRRRRKVHPRGAKLVNPDEKQAKPPSPGNDALPRSSEVEEVRKLLKSSTSDLHALVEDPLPEALRIAEEANNATTQNKKHRQPVEEENDAGTKNAFVCDRNGVVRSSGDAPKTSMMERNHTAESFEWDDSIDESPSATRLSRRLPSPTLIKVPPLNPYVDHKKRRLRRRWSRLEEETLTAGVKEIRRGNWKAILEAHRDVFDGRTEVDLKDKWRNLTGGY</sequence>
<dbReference type="EMBL" id="AUSU01004797">
    <property type="protein sequence ID" value="EPS64490.1"/>
    <property type="molecule type" value="Genomic_DNA"/>
</dbReference>
<comment type="caution">
    <text evidence="6">The sequence shown here is derived from an EMBL/GenBank/DDBJ whole genome shotgun (WGS) entry which is preliminary data.</text>
</comment>
<dbReference type="SMART" id="SM00717">
    <property type="entry name" value="SANT"/>
    <property type="match status" value="1"/>
</dbReference>
<dbReference type="CDD" id="cd11660">
    <property type="entry name" value="SANT_TRF"/>
    <property type="match status" value="1"/>
</dbReference>
<evidence type="ECO:0000313" key="6">
    <source>
        <dbReference type="EMBL" id="EPS64490.1"/>
    </source>
</evidence>
<dbReference type="PROSITE" id="PS51294">
    <property type="entry name" value="HTH_MYB"/>
    <property type="match status" value="1"/>
</dbReference>
<feature type="compositionally biased region" description="Basic and acidic residues" evidence="3">
    <location>
        <begin position="220"/>
        <end position="248"/>
    </location>
</feature>
<comment type="subcellular location">
    <subcellularLocation>
        <location evidence="1">Nucleus</location>
    </subcellularLocation>
</comment>
<evidence type="ECO:0000259" key="5">
    <source>
        <dbReference type="PROSITE" id="PS51294"/>
    </source>
</evidence>
<dbReference type="AlphaFoldDB" id="S8CC76"/>
<dbReference type="PANTHER" id="PTHR46993:SF6">
    <property type="entry name" value="MYB TRANSCRIPTION FACTOR"/>
    <property type="match status" value="1"/>
</dbReference>
<keyword evidence="2" id="KW-0539">Nucleus</keyword>
<dbReference type="OrthoDB" id="608866at2759"/>
<dbReference type="InterPro" id="IPR017930">
    <property type="entry name" value="Myb_dom"/>
</dbReference>
<reference evidence="6 7" key="1">
    <citation type="journal article" date="2013" name="BMC Genomics">
        <title>The miniature genome of a carnivorous plant Genlisea aurea contains a low number of genes and short non-coding sequences.</title>
        <authorList>
            <person name="Leushkin E.V."/>
            <person name="Sutormin R.A."/>
            <person name="Nabieva E.R."/>
            <person name="Penin A.A."/>
            <person name="Kondrashov A.S."/>
            <person name="Logacheva M.D."/>
        </authorList>
    </citation>
    <scope>NUCLEOTIDE SEQUENCE [LARGE SCALE GENOMIC DNA]</scope>
</reference>
<evidence type="ECO:0000259" key="4">
    <source>
        <dbReference type="PROSITE" id="PS50090"/>
    </source>
</evidence>
<name>S8CC76_9LAMI</name>
<feature type="compositionally biased region" description="Polar residues" evidence="3">
    <location>
        <begin position="280"/>
        <end position="289"/>
    </location>
</feature>
<feature type="region of interest" description="Disordered" evidence="3">
    <location>
        <begin position="364"/>
        <end position="388"/>
    </location>
</feature>
<evidence type="ECO:0000256" key="3">
    <source>
        <dbReference type="SAM" id="MobiDB-lite"/>
    </source>
</evidence>
<organism evidence="6 7">
    <name type="scientific">Genlisea aurea</name>
    <dbReference type="NCBI Taxonomy" id="192259"/>
    <lineage>
        <taxon>Eukaryota</taxon>
        <taxon>Viridiplantae</taxon>
        <taxon>Streptophyta</taxon>
        <taxon>Embryophyta</taxon>
        <taxon>Tracheophyta</taxon>
        <taxon>Spermatophyta</taxon>
        <taxon>Magnoliopsida</taxon>
        <taxon>eudicotyledons</taxon>
        <taxon>Gunneridae</taxon>
        <taxon>Pentapetalae</taxon>
        <taxon>asterids</taxon>
        <taxon>lamiids</taxon>
        <taxon>Lamiales</taxon>
        <taxon>Lentibulariaceae</taxon>
        <taxon>Genlisea</taxon>
    </lineage>
</organism>
<accession>S8CC76</accession>